<dbReference type="EMBL" id="CAIX01000165">
    <property type="protein sequence ID" value="CCI47329.1"/>
    <property type="molecule type" value="Genomic_DNA"/>
</dbReference>
<evidence type="ECO:0000256" key="1">
    <source>
        <dbReference type="SAM" id="SignalP"/>
    </source>
</evidence>
<organism evidence="2 3">
    <name type="scientific">Albugo candida</name>
    <dbReference type="NCBI Taxonomy" id="65357"/>
    <lineage>
        <taxon>Eukaryota</taxon>
        <taxon>Sar</taxon>
        <taxon>Stramenopiles</taxon>
        <taxon>Oomycota</taxon>
        <taxon>Peronosporomycetes</taxon>
        <taxon>Albuginales</taxon>
        <taxon>Albuginaceae</taxon>
        <taxon>Albugo</taxon>
    </lineage>
</organism>
<evidence type="ECO:0000313" key="2">
    <source>
        <dbReference type="EMBL" id="CCI47329.1"/>
    </source>
</evidence>
<keyword evidence="1" id="KW-0732">Signal</keyword>
<dbReference type="Proteomes" id="UP000053237">
    <property type="component" value="Unassembled WGS sequence"/>
</dbReference>
<dbReference type="AlphaFoldDB" id="A0A024GKR9"/>
<evidence type="ECO:0008006" key="4">
    <source>
        <dbReference type="Google" id="ProtNLM"/>
    </source>
</evidence>
<comment type="caution">
    <text evidence="2">The sequence shown here is derived from an EMBL/GenBank/DDBJ whole genome shotgun (WGS) entry which is preliminary data.</text>
</comment>
<feature type="chain" id="PRO_5001529538" description="Apple domain-containing protein" evidence="1">
    <location>
        <begin position="21"/>
        <end position="627"/>
    </location>
</feature>
<feature type="signal peptide" evidence="1">
    <location>
        <begin position="1"/>
        <end position="20"/>
    </location>
</feature>
<accession>A0A024GKR9</accession>
<protein>
    <recommendedName>
        <fullName evidence="4">Apple domain-containing protein</fullName>
    </recommendedName>
</protein>
<proteinExistence type="predicted"/>
<name>A0A024GKR9_9STRA</name>
<reference evidence="2 3" key="1">
    <citation type="submission" date="2012-05" db="EMBL/GenBank/DDBJ databases">
        <title>Recombination and specialization in a pathogen metapopulation.</title>
        <authorList>
            <person name="Gardiner A."/>
            <person name="Kemen E."/>
            <person name="Schultz-Larsen T."/>
            <person name="MacLean D."/>
            <person name="Van Oosterhout C."/>
            <person name="Jones J.D.G."/>
        </authorList>
    </citation>
    <scope>NUCLEOTIDE SEQUENCE [LARGE SCALE GENOMIC DNA]</scope>
    <source>
        <strain evidence="2 3">Ac Nc2</strain>
    </source>
</reference>
<keyword evidence="3" id="KW-1185">Reference proteome</keyword>
<sequence length="627" mass="70829">MQCLHRIIVLITLVSYRATSDEMIKKTYRLAIKPQSDSEYAKYRDCQECLLNSAGVQGFSIMESQKSAVKLVLTASYVSHVRIQTHCNHVGHCADLIRMTPRASPEISPKESAESITRIIEKIGMNELEEKVVCLAQKHIHVEERCRVCLRETSDSKSMGEFLFRDLQDDYFVYILRTSHQKHITAKACMDSRSCREVLADKYSDELCEVMHSEGVSTYYGESGIIVKDQAGITGEARQSDNKHEQNVRKLHCALATPLESTSEERGDTNNSMLPCLNCLARQTNLFVHWMRVSTESRSNAYFLFGKIGETSNSQFPDACAGICTILDVPTNECYKKYHKQFDKTPIGDQVSTFIALVEPKNIKLDYYSDCVVTYNEPGGYGNCLACIQEFFDDRAPVVISDITSLFPVKDIEKLRLAACVSNFNVQTCNRFLFVPNEICWTYGSSEQVVAPARMLSAGSGNRTSISSLISKQDKTGRRSLKSMAKRTPSGSALVAARTDFRQMVLNTLERASAKKIRSVHRQPPRVKVGSSHYTVAIEDDAPSSDMQFSLLLVKYSDKNCLFCLALKREILVMLPRRNLIWMKNSIIAPRCPCQLKTVWGINIDNFHSMRPIPANDLRKYLGPERR</sequence>
<gene>
    <name evidence="2" type="ORF">BN9_083360</name>
</gene>
<dbReference type="InParanoid" id="A0A024GKR9"/>
<evidence type="ECO:0000313" key="3">
    <source>
        <dbReference type="Proteomes" id="UP000053237"/>
    </source>
</evidence>